<dbReference type="InterPro" id="IPR001845">
    <property type="entry name" value="HTH_ArsR_DNA-bd_dom"/>
</dbReference>
<dbReference type="RefSeq" id="WP_007005083.1">
    <property type="nucleotide sequence ID" value="NZ_GG770781.1"/>
</dbReference>
<dbReference type="PANTHER" id="PTHR43132">
    <property type="entry name" value="ARSENICAL RESISTANCE OPERON REPRESSOR ARSR-RELATED"/>
    <property type="match status" value="1"/>
</dbReference>
<dbReference type="Gene3D" id="1.10.10.10">
    <property type="entry name" value="Winged helix-like DNA-binding domain superfamily/Winged helix DNA-binding domain"/>
    <property type="match status" value="1"/>
</dbReference>
<evidence type="ECO:0000256" key="3">
    <source>
        <dbReference type="ARBA" id="ARBA00023163"/>
    </source>
</evidence>
<gene>
    <name evidence="5" type="primary">bigR</name>
    <name evidence="5" type="ORF">HMPREF0731_1234</name>
</gene>
<evidence type="ECO:0000256" key="1">
    <source>
        <dbReference type="ARBA" id="ARBA00023015"/>
    </source>
</evidence>
<dbReference type="EMBL" id="ADVL01000205">
    <property type="protein sequence ID" value="EFH12540.1"/>
    <property type="molecule type" value="Genomic_DNA"/>
</dbReference>
<dbReference type="Proteomes" id="UP000005324">
    <property type="component" value="Unassembled WGS sequence"/>
</dbReference>
<dbReference type="GO" id="GO:0003700">
    <property type="term" value="F:DNA-binding transcription factor activity"/>
    <property type="evidence" value="ECO:0007669"/>
    <property type="project" value="InterPro"/>
</dbReference>
<evidence type="ECO:0000313" key="5">
    <source>
        <dbReference type="EMBL" id="EFH12540.1"/>
    </source>
</evidence>
<keyword evidence="6" id="KW-1185">Reference proteome</keyword>
<dbReference type="SUPFAM" id="SSF46785">
    <property type="entry name" value="Winged helix' DNA-binding domain"/>
    <property type="match status" value="1"/>
</dbReference>
<comment type="caution">
    <text evidence="5">The sequence shown here is derived from an EMBL/GenBank/DDBJ whole genome shotgun (WGS) entry which is preliminary data.</text>
</comment>
<dbReference type="PRINTS" id="PR00778">
    <property type="entry name" value="HTHARSR"/>
</dbReference>
<reference evidence="5 6" key="1">
    <citation type="submission" date="2010-04" db="EMBL/GenBank/DDBJ databases">
        <authorList>
            <person name="Qin X."/>
            <person name="Bachman B."/>
            <person name="Battles P."/>
            <person name="Bell A."/>
            <person name="Bess C."/>
            <person name="Bickham C."/>
            <person name="Chaboub L."/>
            <person name="Chen D."/>
            <person name="Coyle M."/>
            <person name="Deiros D.R."/>
            <person name="Dinh H."/>
            <person name="Forbes L."/>
            <person name="Fowler G."/>
            <person name="Francisco L."/>
            <person name="Fu Q."/>
            <person name="Gubbala S."/>
            <person name="Hale W."/>
            <person name="Han Y."/>
            <person name="Hemphill L."/>
            <person name="Highlander S.K."/>
            <person name="Hirani K."/>
            <person name="Hogues M."/>
            <person name="Jackson L."/>
            <person name="Jakkamsetti A."/>
            <person name="Javaid M."/>
            <person name="Jiang H."/>
            <person name="Korchina V."/>
            <person name="Kovar C."/>
            <person name="Lara F."/>
            <person name="Lee S."/>
            <person name="Mata R."/>
            <person name="Mathew T."/>
            <person name="Moen C."/>
            <person name="Morales K."/>
            <person name="Munidasa M."/>
            <person name="Nazareth L."/>
            <person name="Ngo R."/>
            <person name="Nguyen L."/>
            <person name="Okwuonu G."/>
            <person name="Ongeri F."/>
            <person name="Patil S."/>
            <person name="Petrosino J."/>
            <person name="Pham C."/>
            <person name="Pham P."/>
            <person name="Pu L.-L."/>
            <person name="Puazo M."/>
            <person name="Raj R."/>
            <person name="Reid J."/>
            <person name="Rouhana J."/>
            <person name="Saada N."/>
            <person name="Shang Y."/>
            <person name="Simmons D."/>
            <person name="Thornton R."/>
            <person name="Warren J."/>
            <person name="Weissenberger G."/>
            <person name="Zhang J."/>
            <person name="Zhang L."/>
            <person name="Zhou C."/>
            <person name="Zhu D."/>
            <person name="Muzny D."/>
            <person name="Worley K."/>
            <person name="Gibbs R."/>
        </authorList>
    </citation>
    <scope>NUCLEOTIDE SEQUENCE [LARGE SCALE GENOMIC DNA]</scope>
    <source>
        <strain evidence="5 6">ATCC 49957</strain>
    </source>
</reference>
<keyword evidence="2" id="KW-0238">DNA-binding</keyword>
<name>D5RJH4_9PROT</name>
<evidence type="ECO:0000256" key="2">
    <source>
        <dbReference type="ARBA" id="ARBA00023125"/>
    </source>
</evidence>
<dbReference type="HOGENOM" id="CLU_097806_6_4_5"/>
<dbReference type="PANTHER" id="PTHR43132:SF2">
    <property type="entry name" value="ARSENICAL RESISTANCE OPERON REPRESSOR ARSR-RELATED"/>
    <property type="match status" value="1"/>
</dbReference>
<dbReference type="PROSITE" id="PS50987">
    <property type="entry name" value="HTH_ARSR_2"/>
    <property type="match status" value="1"/>
</dbReference>
<feature type="domain" description="HTH arsR-type" evidence="4">
    <location>
        <begin position="5"/>
        <end position="99"/>
    </location>
</feature>
<dbReference type="InterPro" id="IPR051011">
    <property type="entry name" value="Metal_resp_trans_reg"/>
</dbReference>
<dbReference type="CDD" id="cd00090">
    <property type="entry name" value="HTH_ARSR"/>
    <property type="match status" value="1"/>
</dbReference>
<dbReference type="SMART" id="SM00418">
    <property type="entry name" value="HTH_ARSR"/>
    <property type="match status" value="1"/>
</dbReference>
<evidence type="ECO:0000313" key="6">
    <source>
        <dbReference type="Proteomes" id="UP000005324"/>
    </source>
</evidence>
<organism evidence="5 6">
    <name type="scientific">Pseudoroseomonas cervicalis ATCC 49957</name>
    <dbReference type="NCBI Taxonomy" id="525371"/>
    <lineage>
        <taxon>Bacteria</taxon>
        <taxon>Pseudomonadati</taxon>
        <taxon>Pseudomonadota</taxon>
        <taxon>Alphaproteobacteria</taxon>
        <taxon>Acetobacterales</taxon>
        <taxon>Roseomonadaceae</taxon>
        <taxon>Roseomonas</taxon>
    </lineage>
</organism>
<dbReference type="Pfam" id="PF01022">
    <property type="entry name" value="HTH_5"/>
    <property type="match status" value="1"/>
</dbReference>
<accession>D5RJH4</accession>
<evidence type="ECO:0000259" key="4">
    <source>
        <dbReference type="PROSITE" id="PS50987"/>
    </source>
</evidence>
<sequence length="103" mass="11039">MDAAAMQARAAEATAFLKSFAHRDRLLIACALVEGERSVGELEAMLGIRQPGLSQQLAGLRAAGLVATRRSGKAVFYRLADGRVAAFIRTLHDLFCAEETPHG</sequence>
<dbReference type="GO" id="GO:0003677">
    <property type="term" value="F:DNA binding"/>
    <property type="evidence" value="ECO:0007669"/>
    <property type="project" value="UniProtKB-KW"/>
</dbReference>
<keyword evidence="1" id="KW-0805">Transcription regulation</keyword>
<dbReference type="InterPro" id="IPR036388">
    <property type="entry name" value="WH-like_DNA-bd_sf"/>
</dbReference>
<keyword evidence="3" id="KW-0804">Transcription</keyword>
<dbReference type="InterPro" id="IPR011991">
    <property type="entry name" value="ArsR-like_HTH"/>
</dbReference>
<dbReference type="NCBIfam" id="NF033788">
    <property type="entry name" value="HTH_metalloreg"/>
    <property type="match status" value="1"/>
</dbReference>
<proteinExistence type="predicted"/>
<dbReference type="InterPro" id="IPR036390">
    <property type="entry name" value="WH_DNA-bd_sf"/>
</dbReference>
<dbReference type="AlphaFoldDB" id="D5RJH4"/>
<protein>
    <submittedName>
        <fullName evidence="5">Biofilm growth-associated repressor</fullName>
    </submittedName>
</protein>